<accession>A0ACB6R3U0</accession>
<dbReference type="Proteomes" id="UP000799755">
    <property type="component" value="Unassembled WGS sequence"/>
</dbReference>
<sequence>MLIGHADFFTLFSHTRIKWTVISDITKDLAMYQKLRRLMENRRTASGFRHGDCTPSSSELNASTEAWQFYHRVVLKLGGLAFAIVNRIGRQASGIQTPHYTRDIAKKTAPFCRIFPANEVACKGDLIKGLVGAEKCTKWRLGNVGVSKRNLPIPERVFIVRCYSPRTVDLTNRIKPSFYILFSLSAPRYFSELLLNAFQKARAAIQARRQTFPTLLNSTLEYDRLSGVTGNYYTIRGSKEIAPMALEMLMNQDLDLTPVVQVLGSSLSWWVLHTVSFIRDAQVDNGSKWRDTGILFLEYGVDHVFTSCHEFSPSHLLRLLNGITVNASLKPTVKKCHCEGKDLLGLNNNSTQYTRAYCEAARRTIPTTWEHVYHISSKDEKDVGDSRIKTKVRFRRTME</sequence>
<proteinExistence type="predicted"/>
<keyword evidence="2" id="KW-1185">Reference proteome</keyword>
<protein>
    <submittedName>
        <fullName evidence="1">Uncharacterized protein</fullName>
    </submittedName>
</protein>
<gene>
    <name evidence="1" type="ORF">BDR25DRAFT_352295</name>
</gene>
<evidence type="ECO:0000313" key="1">
    <source>
        <dbReference type="EMBL" id="KAF2473816.1"/>
    </source>
</evidence>
<dbReference type="EMBL" id="MU003499">
    <property type="protein sequence ID" value="KAF2473816.1"/>
    <property type="molecule type" value="Genomic_DNA"/>
</dbReference>
<comment type="caution">
    <text evidence="1">The sequence shown here is derived from an EMBL/GenBank/DDBJ whole genome shotgun (WGS) entry which is preliminary data.</text>
</comment>
<name>A0ACB6R3U0_9PLEO</name>
<reference evidence="1" key="1">
    <citation type="journal article" date="2020" name="Stud. Mycol.">
        <title>101 Dothideomycetes genomes: a test case for predicting lifestyles and emergence of pathogens.</title>
        <authorList>
            <person name="Haridas S."/>
            <person name="Albert R."/>
            <person name="Binder M."/>
            <person name="Bloem J."/>
            <person name="Labutti K."/>
            <person name="Salamov A."/>
            <person name="Andreopoulos B."/>
            <person name="Baker S."/>
            <person name="Barry K."/>
            <person name="Bills G."/>
            <person name="Bluhm B."/>
            <person name="Cannon C."/>
            <person name="Castanera R."/>
            <person name="Culley D."/>
            <person name="Daum C."/>
            <person name="Ezra D."/>
            <person name="Gonzalez J."/>
            <person name="Henrissat B."/>
            <person name="Kuo A."/>
            <person name="Liang C."/>
            <person name="Lipzen A."/>
            <person name="Lutzoni F."/>
            <person name="Magnuson J."/>
            <person name="Mondo S."/>
            <person name="Nolan M."/>
            <person name="Ohm R."/>
            <person name="Pangilinan J."/>
            <person name="Park H.-J."/>
            <person name="Ramirez L."/>
            <person name="Alfaro M."/>
            <person name="Sun H."/>
            <person name="Tritt A."/>
            <person name="Yoshinaga Y."/>
            <person name="Zwiers L.-H."/>
            <person name="Turgeon B."/>
            <person name="Goodwin S."/>
            <person name="Spatafora J."/>
            <person name="Crous P."/>
            <person name="Grigoriev I."/>
        </authorList>
    </citation>
    <scope>NUCLEOTIDE SEQUENCE</scope>
    <source>
        <strain evidence="1">ATCC 200398</strain>
    </source>
</reference>
<organism evidence="1 2">
    <name type="scientific">Lindgomyces ingoldianus</name>
    <dbReference type="NCBI Taxonomy" id="673940"/>
    <lineage>
        <taxon>Eukaryota</taxon>
        <taxon>Fungi</taxon>
        <taxon>Dikarya</taxon>
        <taxon>Ascomycota</taxon>
        <taxon>Pezizomycotina</taxon>
        <taxon>Dothideomycetes</taxon>
        <taxon>Pleosporomycetidae</taxon>
        <taxon>Pleosporales</taxon>
        <taxon>Lindgomycetaceae</taxon>
        <taxon>Lindgomyces</taxon>
    </lineage>
</organism>
<evidence type="ECO:0000313" key="2">
    <source>
        <dbReference type="Proteomes" id="UP000799755"/>
    </source>
</evidence>